<proteinExistence type="inferred from homology"/>
<reference evidence="2" key="2">
    <citation type="submission" date="2025-09" db="UniProtKB">
        <authorList>
            <consortium name="Ensembl"/>
        </authorList>
    </citation>
    <scope>IDENTIFICATION</scope>
</reference>
<name>A0A3B4AZF4_9GOBI</name>
<dbReference type="Gene3D" id="3.40.50.1820">
    <property type="entry name" value="alpha/beta hydrolase"/>
    <property type="match status" value="1"/>
</dbReference>
<dbReference type="Proteomes" id="UP000261520">
    <property type="component" value="Unplaced"/>
</dbReference>
<evidence type="ECO:0000256" key="1">
    <source>
        <dbReference type="ARBA" id="ARBA00005598"/>
    </source>
</evidence>
<protein>
    <submittedName>
        <fullName evidence="2">Uncharacterized protein</fullName>
    </submittedName>
</protein>
<accession>A0A3B4AZF4</accession>
<dbReference type="Ensembl" id="ENSPMGT00000023540.1">
    <property type="protein sequence ID" value="ENSPMGP00000022100.1"/>
    <property type="gene ID" value="ENSPMGG00000017868.1"/>
</dbReference>
<sequence>MATEMQEVAITEDKPLLTGQEHNIETPHGVLHVTVQGARSSRRPAILTCHDVGLDSKSCFSTLFQFEEMQEIVKSFTLIHIDIPGQEEGATVFPVSYQYPSMETVAEMIPPVLQFFK</sequence>
<dbReference type="PANTHER" id="PTHR11034">
    <property type="entry name" value="N-MYC DOWNSTREAM REGULATED"/>
    <property type="match status" value="1"/>
</dbReference>
<evidence type="ECO:0000313" key="2">
    <source>
        <dbReference type="Ensembl" id="ENSPMGP00000022100.1"/>
    </source>
</evidence>
<dbReference type="Pfam" id="PF03096">
    <property type="entry name" value="Ndr"/>
    <property type="match status" value="1"/>
</dbReference>
<dbReference type="AlphaFoldDB" id="A0A3B4AZF4"/>
<dbReference type="InterPro" id="IPR029058">
    <property type="entry name" value="AB_hydrolase_fold"/>
</dbReference>
<organism evidence="2 3">
    <name type="scientific">Periophthalmus magnuspinnatus</name>
    <dbReference type="NCBI Taxonomy" id="409849"/>
    <lineage>
        <taxon>Eukaryota</taxon>
        <taxon>Metazoa</taxon>
        <taxon>Chordata</taxon>
        <taxon>Craniata</taxon>
        <taxon>Vertebrata</taxon>
        <taxon>Euteleostomi</taxon>
        <taxon>Actinopterygii</taxon>
        <taxon>Neopterygii</taxon>
        <taxon>Teleostei</taxon>
        <taxon>Neoteleostei</taxon>
        <taxon>Acanthomorphata</taxon>
        <taxon>Gobiaria</taxon>
        <taxon>Gobiiformes</taxon>
        <taxon>Gobioidei</taxon>
        <taxon>Gobiidae</taxon>
        <taxon>Oxudercinae</taxon>
        <taxon>Periophthalmus</taxon>
    </lineage>
</organism>
<keyword evidence="3" id="KW-1185">Reference proteome</keyword>
<comment type="similarity">
    <text evidence="1">Belongs to the NDRG family.</text>
</comment>
<reference evidence="2" key="1">
    <citation type="submission" date="2025-08" db="UniProtKB">
        <authorList>
            <consortium name="Ensembl"/>
        </authorList>
    </citation>
    <scope>IDENTIFICATION</scope>
</reference>
<evidence type="ECO:0000313" key="3">
    <source>
        <dbReference type="Proteomes" id="UP000261520"/>
    </source>
</evidence>
<dbReference type="InterPro" id="IPR004142">
    <property type="entry name" value="NDRG"/>
</dbReference>